<evidence type="ECO:0000256" key="2">
    <source>
        <dbReference type="ARBA" id="ARBA00022771"/>
    </source>
</evidence>
<dbReference type="InterPro" id="IPR000210">
    <property type="entry name" value="BTB/POZ_dom"/>
</dbReference>
<evidence type="ECO:0000313" key="9">
    <source>
        <dbReference type="Proteomes" id="UP001562425"/>
    </source>
</evidence>
<dbReference type="PROSITE" id="PS50097">
    <property type="entry name" value="BTB"/>
    <property type="match status" value="1"/>
</dbReference>
<dbReference type="Gene3D" id="3.30.710.10">
    <property type="entry name" value="Potassium Channel Kv1.1, Chain A"/>
    <property type="match status" value="1"/>
</dbReference>
<feature type="domain" description="ZAD" evidence="7">
    <location>
        <begin position="9"/>
        <end position="82"/>
    </location>
</feature>
<evidence type="ECO:0000256" key="3">
    <source>
        <dbReference type="ARBA" id="ARBA00022833"/>
    </source>
</evidence>
<accession>A0ABD1DWX8</accession>
<feature type="binding site" evidence="4">
    <location>
        <position position="14"/>
    </location>
    <ligand>
        <name>Zn(2+)</name>
        <dbReference type="ChEBI" id="CHEBI:29105"/>
    </ligand>
</feature>
<dbReference type="InterPro" id="IPR012934">
    <property type="entry name" value="Znf_AD"/>
</dbReference>
<dbReference type="SUPFAM" id="SSF57716">
    <property type="entry name" value="Glucocorticoid receptor-like (DNA-binding domain)"/>
    <property type="match status" value="1"/>
</dbReference>
<feature type="region of interest" description="Disordered" evidence="5">
    <location>
        <begin position="80"/>
        <end position="175"/>
    </location>
</feature>
<dbReference type="Pfam" id="PF04500">
    <property type="entry name" value="FLYWCH"/>
    <property type="match status" value="1"/>
</dbReference>
<evidence type="ECO:0000259" key="6">
    <source>
        <dbReference type="PROSITE" id="PS50097"/>
    </source>
</evidence>
<dbReference type="Proteomes" id="UP001562425">
    <property type="component" value="Unassembled WGS sequence"/>
</dbReference>
<evidence type="ECO:0000313" key="8">
    <source>
        <dbReference type="EMBL" id="KAL1403969.1"/>
    </source>
</evidence>
<dbReference type="SUPFAM" id="SSF54695">
    <property type="entry name" value="POZ domain"/>
    <property type="match status" value="1"/>
</dbReference>
<dbReference type="EMBL" id="JBEHCU010000961">
    <property type="protein sequence ID" value="KAL1403969.1"/>
    <property type="molecule type" value="Genomic_DNA"/>
</dbReference>
<dbReference type="Gene3D" id="3.40.1800.20">
    <property type="match status" value="1"/>
</dbReference>
<evidence type="ECO:0000256" key="4">
    <source>
        <dbReference type="PROSITE-ProRule" id="PRU01263"/>
    </source>
</evidence>
<dbReference type="GO" id="GO:0008270">
    <property type="term" value="F:zinc ion binding"/>
    <property type="evidence" value="ECO:0007669"/>
    <property type="project" value="UniProtKB-UniRule"/>
</dbReference>
<dbReference type="SMART" id="SM00225">
    <property type="entry name" value="BTB"/>
    <property type="match status" value="1"/>
</dbReference>
<comment type="caution">
    <text evidence="8">The sequence shown here is derived from an EMBL/GenBank/DDBJ whole genome shotgun (WGS) entry which is preliminary data.</text>
</comment>
<protein>
    <recommendedName>
        <fullName evidence="10">BTB domain-containing protein</fullName>
    </recommendedName>
</protein>
<evidence type="ECO:0000256" key="1">
    <source>
        <dbReference type="ARBA" id="ARBA00022723"/>
    </source>
</evidence>
<keyword evidence="1 4" id="KW-0479">Metal-binding</keyword>
<keyword evidence="2 4" id="KW-0863">Zinc-finger</keyword>
<sequence length="761" mass="86643">MSPAKRLASFCRLCLIKAETRVAIFGQQEEANLLNLLKLIDLDIDHEVEPEAVLCYDCIVTLEGFHQFKEQCHTNDEFLRTLPPRDSAEGSEEVSEVDEQEEPDYLQEDDVARIVDSEEEGRVEDDDLYEEPASKKRGLKETPTSAKRLKTSEDPLDVRQSGRVRKPTAKALASPIRKAVPPRITQAKAAPVEAKPKRRKPEPIKIREPTADELLPLKDSYPDYFHFEKSPRSLYFTLVYYGERFNSAIYGASQTYWQCAYKRKFRCTAVVHVSNDYTHFERRFEHTHGEQRENESGWSCLRRGRHFRPCSGSAGRSIVHSNCSKPPTMASNPTASAQSAGLGALDRFERLVNNDQFADVAFRVGEPGELMYGHKAVLAEASEMFRAQFAGAFRESRENVREQAIPIVDIEPAVFKELLRYMYSDRVNVTVENVLDLMYGSNKYLLMKLKKYCEVFLMAHLSEGNALRLFDRNRRYELEEVNGACLAIICDNPIKVFSDEGFLALARKSVELIASQELMNCQTTQLLTAIEKWIRVNEGESKEGVKIVSMIREQKNRDFKCQKMHNFSAGHYLNIVSTSTVNVVQSSSGLQRLVVQRNPTLRPRNPVHLVQRVQITQPDADFVLQIGAELPLSIYGFGICIKSQRVLQPVTLDIAVVLTKNDAGQIGLPFVTKRTVTPSAKFCVEEILFEKLTIGKESTCTIKVHVDHGKEPLFCFKNFEPERLFLGMRFFSSYVLRNAQNELTSTNSILSYVLYDSIFYK</sequence>
<dbReference type="Gene3D" id="1.25.40.420">
    <property type="match status" value="1"/>
</dbReference>
<dbReference type="Gene3D" id="2.20.25.240">
    <property type="match status" value="1"/>
</dbReference>
<feature type="domain" description="BTB" evidence="6">
    <location>
        <begin position="358"/>
        <end position="431"/>
    </location>
</feature>
<keyword evidence="3 4" id="KW-0862">Zinc</keyword>
<dbReference type="Pfam" id="PF07776">
    <property type="entry name" value="zf-AD"/>
    <property type="match status" value="1"/>
</dbReference>
<dbReference type="PANTHER" id="PTHR45774:SF9">
    <property type="entry name" value="LUTE, ISOFORM D"/>
    <property type="match status" value="1"/>
</dbReference>
<dbReference type="SMART" id="SM00868">
    <property type="entry name" value="zf-AD"/>
    <property type="match status" value="1"/>
</dbReference>
<evidence type="ECO:0000259" key="7">
    <source>
        <dbReference type="PROSITE" id="PS51915"/>
    </source>
</evidence>
<dbReference type="AlphaFoldDB" id="A0ABD1DWX8"/>
<name>A0ABD1DWX8_CULPP</name>
<feature type="compositionally biased region" description="Acidic residues" evidence="5">
    <location>
        <begin position="117"/>
        <end position="130"/>
    </location>
</feature>
<dbReference type="Pfam" id="PF07707">
    <property type="entry name" value="BACK"/>
    <property type="match status" value="1"/>
</dbReference>
<feature type="binding site" evidence="4">
    <location>
        <position position="11"/>
    </location>
    <ligand>
        <name>Zn(2+)</name>
        <dbReference type="ChEBI" id="CHEBI:29105"/>
    </ligand>
</feature>
<evidence type="ECO:0008006" key="10">
    <source>
        <dbReference type="Google" id="ProtNLM"/>
    </source>
</evidence>
<reference evidence="8 9" key="1">
    <citation type="submission" date="2024-05" db="EMBL/GenBank/DDBJ databases">
        <title>Culex pipiens pipiens assembly and annotation.</title>
        <authorList>
            <person name="Alout H."/>
            <person name="Durand T."/>
        </authorList>
    </citation>
    <scope>NUCLEOTIDE SEQUENCE [LARGE SCALE GENOMIC DNA]</scope>
    <source>
        <strain evidence="8">HA-2024</strain>
        <tissue evidence="8">Whole body</tissue>
    </source>
</reference>
<feature type="binding site" evidence="4">
    <location>
        <position position="55"/>
    </location>
    <ligand>
        <name>Zn(2+)</name>
        <dbReference type="ChEBI" id="CHEBI:29105"/>
    </ligand>
</feature>
<feature type="compositionally biased region" description="Acidic residues" evidence="5">
    <location>
        <begin position="89"/>
        <end position="109"/>
    </location>
</feature>
<dbReference type="PROSITE" id="PS51915">
    <property type="entry name" value="ZAD"/>
    <property type="match status" value="1"/>
</dbReference>
<dbReference type="InterPro" id="IPR011333">
    <property type="entry name" value="SKP1/BTB/POZ_sf"/>
</dbReference>
<dbReference type="InterPro" id="IPR007588">
    <property type="entry name" value="Znf_FLYWCH"/>
</dbReference>
<dbReference type="PANTHER" id="PTHR45774">
    <property type="entry name" value="BTB/POZ DOMAIN-CONTAINING"/>
    <property type="match status" value="1"/>
</dbReference>
<dbReference type="InterPro" id="IPR011705">
    <property type="entry name" value="BACK"/>
</dbReference>
<keyword evidence="9" id="KW-1185">Reference proteome</keyword>
<gene>
    <name evidence="8" type="ORF">pipiens_005501</name>
</gene>
<organism evidence="8 9">
    <name type="scientific">Culex pipiens pipiens</name>
    <name type="common">Northern house mosquito</name>
    <dbReference type="NCBI Taxonomy" id="38569"/>
    <lineage>
        <taxon>Eukaryota</taxon>
        <taxon>Metazoa</taxon>
        <taxon>Ecdysozoa</taxon>
        <taxon>Arthropoda</taxon>
        <taxon>Hexapoda</taxon>
        <taxon>Insecta</taxon>
        <taxon>Pterygota</taxon>
        <taxon>Neoptera</taxon>
        <taxon>Endopterygota</taxon>
        <taxon>Diptera</taxon>
        <taxon>Nematocera</taxon>
        <taxon>Culicoidea</taxon>
        <taxon>Culicidae</taxon>
        <taxon>Culicinae</taxon>
        <taxon>Culicini</taxon>
        <taxon>Culex</taxon>
        <taxon>Culex</taxon>
    </lineage>
</organism>
<dbReference type="Pfam" id="PF00651">
    <property type="entry name" value="BTB"/>
    <property type="match status" value="1"/>
</dbReference>
<proteinExistence type="predicted"/>
<feature type="binding site" evidence="4">
    <location>
        <position position="58"/>
    </location>
    <ligand>
        <name>Zn(2+)</name>
        <dbReference type="ChEBI" id="CHEBI:29105"/>
    </ligand>
</feature>
<evidence type="ECO:0000256" key="5">
    <source>
        <dbReference type="SAM" id="MobiDB-lite"/>
    </source>
</evidence>